<proteinExistence type="predicted"/>
<evidence type="ECO:0000313" key="4">
    <source>
        <dbReference type="Proteomes" id="UP000672934"/>
    </source>
</evidence>
<dbReference type="EMBL" id="CAJPUY010000005">
    <property type="protein sequence ID" value="CAG2136285.1"/>
    <property type="molecule type" value="Genomic_DNA"/>
</dbReference>
<dbReference type="CDD" id="cd03443">
    <property type="entry name" value="PaaI_thioesterase"/>
    <property type="match status" value="1"/>
</dbReference>
<reference evidence="3" key="1">
    <citation type="submission" date="2021-03" db="EMBL/GenBank/DDBJ databases">
        <authorList>
            <person name="Peeters C."/>
        </authorList>
    </citation>
    <scope>NUCLEOTIDE SEQUENCE</scope>
    <source>
        <strain evidence="3">LMG 31506</strain>
    </source>
</reference>
<dbReference type="Proteomes" id="UP000672934">
    <property type="component" value="Unassembled WGS sequence"/>
</dbReference>
<protein>
    <recommendedName>
        <fullName evidence="2">Thioesterase domain-containing protein</fullName>
    </recommendedName>
</protein>
<keyword evidence="1" id="KW-0378">Hydrolase</keyword>
<sequence>MTSYRYGVASLAETAEMSGKAVLEAIIDGRLPQPPISQVLGFWLTEVGDGFAVFEGDPGAHLFNPMGTVHGGWALTLIDSATGCAANSVLPAGTAYTTVETKGNFSRPIKADTGRVRAEGRVISQGRQIITTEARVLAADGRVLAHGTSTLLVLGPAKPVQGK</sequence>
<dbReference type="InterPro" id="IPR029069">
    <property type="entry name" value="HotDog_dom_sf"/>
</dbReference>
<name>A0A916IRZ7_9BURK</name>
<dbReference type="GO" id="GO:0016289">
    <property type="term" value="F:acyl-CoA hydrolase activity"/>
    <property type="evidence" value="ECO:0007669"/>
    <property type="project" value="UniProtKB-ARBA"/>
</dbReference>
<dbReference type="InterPro" id="IPR003736">
    <property type="entry name" value="PAAI_dom"/>
</dbReference>
<dbReference type="AlphaFoldDB" id="A0A916IRZ7"/>
<dbReference type="Pfam" id="PF03061">
    <property type="entry name" value="4HBT"/>
    <property type="match status" value="1"/>
</dbReference>
<dbReference type="Gene3D" id="3.10.129.10">
    <property type="entry name" value="Hotdog Thioesterase"/>
    <property type="match status" value="1"/>
</dbReference>
<comment type="caution">
    <text evidence="3">The sequence shown here is derived from an EMBL/GenBank/DDBJ whole genome shotgun (WGS) entry which is preliminary data.</text>
</comment>
<accession>A0A916IRZ7</accession>
<organism evidence="3 4">
    <name type="scientific">Cupriavidus yeoncheonensis</name>
    <dbReference type="NCBI Taxonomy" id="1462994"/>
    <lineage>
        <taxon>Bacteria</taxon>
        <taxon>Pseudomonadati</taxon>
        <taxon>Pseudomonadota</taxon>
        <taxon>Betaproteobacteria</taxon>
        <taxon>Burkholderiales</taxon>
        <taxon>Burkholderiaceae</taxon>
        <taxon>Cupriavidus</taxon>
    </lineage>
</organism>
<dbReference type="SUPFAM" id="SSF54637">
    <property type="entry name" value="Thioesterase/thiol ester dehydrase-isomerase"/>
    <property type="match status" value="1"/>
</dbReference>
<gene>
    <name evidence="3" type="ORF">LMG31506_01641</name>
</gene>
<dbReference type="RefSeq" id="WP_211946630.1">
    <property type="nucleotide sequence ID" value="NZ_CAJPUY010000005.1"/>
</dbReference>
<dbReference type="PANTHER" id="PTHR42856:SF1">
    <property type="entry name" value="ACYL-COENZYME A THIOESTERASE PAAI"/>
    <property type="match status" value="1"/>
</dbReference>
<keyword evidence="4" id="KW-1185">Reference proteome</keyword>
<evidence type="ECO:0000256" key="1">
    <source>
        <dbReference type="ARBA" id="ARBA00022801"/>
    </source>
</evidence>
<evidence type="ECO:0000259" key="2">
    <source>
        <dbReference type="Pfam" id="PF03061"/>
    </source>
</evidence>
<evidence type="ECO:0000313" key="3">
    <source>
        <dbReference type="EMBL" id="CAG2136285.1"/>
    </source>
</evidence>
<dbReference type="NCBIfam" id="TIGR00369">
    <property type="entry name" value="unchar_dom_1"/>
    <property type="match status" value="1"/>
</dbReference>
<dbReference type="InterPro" id="IPR006683">
    <property type="entry name" value="Thioestr_dom"/>
</dbReference>
<dbReference type="InterPro" id="IPR052723">
    <property type="entry name" value="Acyl-CoA_thioesterase_PaaI"/>
</dbReference>
<feature type="domain" description="Thioesterase" evidence="2">
    <location>
        <begin position="66"/>
        <end position="144"/>
    </location>
</feature>
<dbReference type="PANTHER" id="PTHR42856">
    <property type="entry name" value="ACYL-COENZYME A THIOESTERASE PAAI"/>
    <property type="match status" value="1"/>
</dbReference>